<dbReference type="EMBL" id="FXUG01000002">
    <property type="protein sequence ID" value="SMP47694.1"/>
    <property type="molecule type" value="Genomic_DNA"/>
</dbReference>
<dbReference type="PROSITE" id="PS50844">
    <property type="entry name" value="AFP_LIKE"/>
    <property type="match status" value="1"/>
</dbReference>
<evidence type="ECO:0000259" key="1">
    <source>
        <dbReference type="PROSITE" id="PS50844"/>
    </source>
</evidence>
<dbReference type="Gene3D" id="3.20.20.70">
    <property type="entry name" value="Aldolase class I"/>
    <property type="match status" value="1"/>
</dbReference>
<accession>A0ABY1PYD1</accession>
<dbReference type="SMART" id="SM00858">
    <property type="entry name" value="SAF"/>
    <property type="match status" value="1"/>
</dbReference>
<dbReference type="PANTHER" id="PTHR42966">
    <property type="entry name" value="N-ACETYLNEURAMINATE SYNTHASE"/>
    <property type="match status" value="1"/>
</dbReference>
<dbReference type="Pfam" id="PF08666">
    <property type="entry name" value="SAF"/>
    <property type="match status" value="1"/>
</dbReference>
<dbReference type="InterPro" id="IPR013974">
    <property type="entry name" value="SAF"/>
</dbReference>
<dbReference type="RefSeq" id="WP_283431646.1">
    <property type="nucleotide sequence ID" value="NZ_FXUG01000002.1"/>
</dbReference>
<comment type="caution">
    <text evidence="2">The sequence shown here is derived from an EMBL/GenBank/DDBJ whole genome shotgun (WGS) entry which is preliminary data.</text>
</comment>
<dbReference type="InterPro" id="IPR020007">
    <property type="entry name" value="NeuB/NeuA"/>
</dbReference>
<dbReference type="Pfam" id="PF03102">
    <property type="entry name" value="NeuB"/>
    <property type="match status" value="1"/>
</dbReference>
<name>A0ABY1PYD1_9BACT</name>
<gene>
    <name evidence="2" type="ORF">SAMN06265222_102328</name>
</gene>
<dbReference type="InterPro" id="IPR051690">
    <property type="entry name" value="PseI-like"/>
</dbReference>
<protein>
    <submittedName>
        <fullName evidence="2">N-acetylneuraminate synthase</fullName>
    </submittedName>
</protein>
<dbReference type="NCBIfam" id="TIGR03569">
    <property type="entry name" value="NeuB_NnaB"/>
    <property type="match status" value="1"/>
</dbReference>
<dbReference type="InterPro" id="IPR057736">
    <property type="entry name" value="SAF_PseI/NeuA/NeuB"/>
</dbReference>
<proteinExistence type="predicted"/>
<keyword evidence="3" id="KW-1185">Reference proteome</keyword>
<evidence type="ECO:0000313" key="3">
    <source>
        <dbReference type="Proteomes" id="UP001158067"/>
    </source>
</evidence>
<dbReference type="Proteomes" id="UP001158067">
    <property type="component" value="Unassembled WGS sequence"/>
</dbReference>
<sequence length="344" mass="36999">MDARLELNAVSRCFIIAEAGVNHNGCLDRALALIDAAKAAGADAVKFQTFHSDEIAVADAPKCEYQTRGSDANETQQEMLRRLELSEQDHRTLADHCQAIGIEFMSTAFDINSVDLLVDLGVQRFKIPSGELTNLPLIQRVAQEQCEMFISTGMSSLGEVEQAVEMAEASGGKITLLHCVSAYPAPLEEVNLRSMKTLGDAFHLPIGFSDHTAGITVAPAAVALGACVVEKHFTLDRSLPGPDHAASLEVPELTQMISAIREVEIAMGSPRKQATTSERETADVARRSLVAARDIDAGERIDESCIALRRPGTGMPPHMRIHVAGKTARRAIAAGTMLQFSDVA</sequence>
<dbReference type="SUPFAM" id="SSF51569">
    <property type="entry name" value="Aldolase"/>
    <property type="match status" value="1"/>
</dbReference>
<dbReference type="SUPFAM" id="SSF51269">
    <property type="entry name" value="AFP III-like domain"/>
    <property type="match status" value="1"/>
</dbReference>
<feature type="domain" description="AFP-like" evidence="1">
    <location>
        <begin position="288"/>
        <end position="344"/>
    </location>
</feature>
<dbReference type="PANTHER" id="PTHR42966:SF1">
    <property type="entry name" value="SIALIC ACID SYNTHASE"/>
    <property type="match status" value="1"/>
</dbReference>
<reference evidence="2 3" key="1">
    <citation type="submission" date="2017-05" db="EMBL/GenBank/DDBJ databases">
        <authorList>
            <person name="Varghese N."/>
            <person name="Submissions S."/>
        </authorList>
    </citation>
    <scope>NUCLEOTIDE SEQUENCE [LARGE SCALE GENOMIC DNA]</scope>
    <source>
        <strain evidence="2 3">DSM 25457</strain>
    </source>
</reference>
<dbReference type="Gene3D" id="3.90.1210.10">
    <property type="entry name" value="Antifreeze-like/N-acetylneuraminic acid synthase C-terminal domain"/>
    <property type="match status" value="1"/>
</dbReference>
<dbReference type="InterPro" id="IPR013132">
    <property type="entry name" value="PseI/NeuA/B-like_N"/>
</dbReference>
<organism evidence="2 3">
    <name type="scientific">Neorhodopirellula lusitana</name>
    <dbReference type="NCBI Taxonomy" id="445327"/>
    <lineage>
        <taxon>Bacteria</taxon>
        <taxon>Pseudomonadati</taxon>
        <taxon>Planctomycetota</taxon>
        <taxon>Planctomycetia</taxon>
        <taxon>Pirellulales</taxon>
        <taxon>Pirellulaceae</taxon>
        <taxon>Neorhodopirellula</taxon>
    </lineage>
</organism>
<dbReference type="CDD" id="cd11615">
    <property type="entry name" value="SAF_NeuB_like"/>
    <property type="match status" value="1"/>
</dbReference>
<dbReference type="InterPro" id="IPR006190">
    <property type="entry name" value="SAF_AFP_Neu5Ac"/>
</dbReference>
<evidence type="ECO:0000313" key="2">
    <source>
        <dbReference type="EMBL" id="SMP47694.1"/>
    </source>
</evidence>
<dbReference type="InterPro" id="IPR036732">
    <property type="entry name" value="AFP_Neu5c_C_sf"/>
</dbReference>
<dbReference type="InterPro" id="IPR013785">
    <property type="entry name" value="Aldolase_TIM"/>
</dbReference>